<feature type="region of interest" description="Disordered" evidence="6">
    <location>
        <begin position="826"/>
        <end position="1149"/>
    </location>
</feature>
<feature type="compositionally biased region" description="Polar residues" evidence="6">
    <location>
        <begin position="1013"/>
        <end position="1025"/>
    </location>
</feature>
<evidence type="ECO:0000256" key="2">
    <source>
        <dbReference type="ARBA" id="ARBA00022763"/>
    </source>
</evidence>
<gene>
    <name evidence="8" type="ORF">EAI_14821</name>
</gene>
<keyword evidence="9" id="KW-1185">Reference proteome</keyword>
<feature type="compositionally biased region" description="Basic and acidic residues" evidence="6">
    <location>
        <begin position="1162"/>
        <end position="1173"/>
    </location>
</feature>
<dbReference type="Gene3D" id="3.40.50.10190">
    <property type="entry name" value="BRCT domain"/>
    <property type="match status" value="1"/>
</dbReference>
<dbReference type="PANTHER" id="PTHR23196:SF1">
    <property type="entry name" value="PAX-INTERACTING PROTEIN 1"/>
    <property type="match status" value="1"/>
</dbReference>
<feature type="compositionally biased region" description="Polar residues" evidence="6">
    <location>
        <begin position="980"/>
        <end position="994"/>
    </location>
</feature>
<comment type="subcellular location">
    <subcellularLocation>
        <location evidence="1">Nucleus</location>
    </subcellularLocation>
</comment>
<feature type="compositionally biased region" description="Polar residues" evidence="6">
    <location>
        <begin position="922"/>
        <end position="935"/>
    </location>
</feature>
<feature type="compositionally biased region" description="Basic and acidic residues" evidence="6">
    <location>
        <begin position="486"/>
        <end position="499"/>
    </location>
</feature>
<feature type="region of interest" description="Disordered" evidence="6">
    <location>
        <begin position="306"/>
        <end position="347"/>
    </location>
</feature>
<evidence type="ECO:0000256" key="1">
    <source>
        <dbReference type="ARBA" id="ARBA00004123"/>
    </source>
</evidence>
<proteinExistence type="predicted"/>
<feature type="compositionally biased region" description="Polar residues" evidence="6">
    <location>
        <begin position="525"/>
        <end position="539"/>
    </location>
</feature>
<feature type="region of interest" description="Disordered" evidence="6">
    <location>
        <begin position="372"/>
        <end position="633"/>
    </location>
</feature>
<evidence type="ECO:0000313" key="9">
    <source>
        <dbReference type="Proteomes" id="UP000008237"/>
    </source>
</evidence>
<dbReference type="InterPro" id="IPR051579">
    <property type="entry name" value="DDR_Transcriptional_Reg"/>
</dbReference>
<dbReference type="SMART" id="SM00292">
    <property type="entry name" value="BRCT"/>
    <property type="match status" value="1"/>
</dbReference>
<dbReference type="InterPro" id="IPR001357">
    <property type="entry name" value="BRCT_dom"/>
</dbReference>
<name>E2BFT8_HARSA</name>
<evidence type="ECO:0000313" key="8">
    <source>
        <dbReference type="EMBL" id="EFN85476.1"/>
    </source>
</evidence>
<accession>E2BFT8</accession>
<feature type="compositionally biased region" description="Basic and acidic residues" evidence="6">
    <location>
        <begin position="826"/>
        <end position="873"/>
    </location>
</feature>
<dbReference type="CDD" id="cd17744">
    <property type="entry name" value="BRCT_MDC1_rpt1"/>
    <property type="match status" value="1"/>
</dbReference>
<feature type="compositionally biased region" description="Basic and acidic residues" evidence="6">
    <location>
        <begin position="1516"/>
        <end position="1528"/>
    </location>
</feature>
<feature type="compositionally biased region" description="Polar residues" evidence="6">
    <location>
        <begin position="1292"/>
        <end position="1304"/>
    </location>
</feature>
<dbReference type="OrthoDB" id="342264at2759"/>
<feature type="compositionally biased region" description="Basic residues" evidence="6">
    <location>
        <begin position="908"/>
        <end position="921"/>
    </location>
</feature>
<feature type="compositionally biased region" description="Acidic residues" evidence="6">
    <location>
        <begin position="461"/>
        <end position="472"/>
    </location>
</feature>
<feature type="compositionally biased region" description="Basic and acidic residues" evidence="6">
    <location>
        <begin position="1060"/>
        <end position="1089"/>
    </location>
</feature>
<evidence type="ECO:0000256" key="5">
    <source>
        <dbReference type="ARBA" id="ARBA00030146"/>
    </source>
</evidence>
<feature type="compositionally biased region" description="Polar residues" evidence="6">
    <location>
        <begin position="306"/>
        <end position="334"/>
    </location>
</feature>
<organism evidence="9">
    <name type="scientific">Harpegnathos saltator</name>
    <name type="common">Jerdon's jumping ant</name>
    <dbReference type="NCBI Taxonomy" id="610380"/>
    <lineage>
        <taxon>Eukaryota</taxon>
        <taxon>Metazoa</taxon>
        <taxon>Ecdysozoa</taxon>
        <taxon>Arthropoda</taxon>
        <taxon>Hexapoda</taxon>
        <taxon>Insecta</taxon>
        <taxon>Pterygota</taxon>
        <taxon>Neoptera</taxon>
        <taxon>Endopterygota</taxon>
        <taxon>Hymenoptera</taxon>
        <taxon>Apocrita</taxon>
        <taxon>Aculeata</taxon>
        <taxon>Formicoidea</taxon>
        <taxon>Formicidae</taxon>
        <taxon>Ponerinae</taxon>
        <taxon>Ponerini</taxon>
        <taxon>Harpegnathos</taxon>
    </lineage>
</organism>
<dbReference type="Pfam" id="PF16770">
    <property type="entry name" value="RTT107_BRCT_5"/>
    <property type="match status" value="1"/>
</dbReference>
<dbReference type="STRING" id="610380.E2BFT8"/>
<dbReference type="Proteomes" id="UP000008237">
    <property type="component" value="Unassembled WGS sequence"/>
</dbReference>
<feature type="domain" description="BRCT" evidence="7">
    <location>
        <begin position="1631"/>
        <end position="1709"/>
    </location>
</feature>
<feature type="compositionally biased region" description="Polar residues" evidence="6">
    <location>
        <begin position="374"/>
        <end position="387"/>
    </location>
</feature>
<dbReference type="PROSITE" id="PS50172">
    <property type="entry name" value="BRCT"/>
    <property type="match status" value="1"/>
</dbReference>
<feature type="compositionally biased region" description="Polar residues" evidence="6">
    <location>
        <begin position="1181"/>
        <end position="1197"/>
    </location>
</feature>
<feature type="compositionally biased region" description="Basic and acidic residues" evidence="6">
    <location>
        <begin position="596"/>
        <end position="610"/>
    </location>
</feature>
<dbReference type="EMBL" id="GL448039">
    <property type="protein sequence ID" value="EFN85476.1"/>
    <property type="molecule type" value="Genomic_DNA"/>
</dbReference>
<feature type="compositionally biased region" description="Polar residues" evidence="6">
    <location>
        <begin position="1"/>
        <end position="15"/>
    </location>
</feature>
<feature type="region of interest" description="Disordered" evidence="6">
    <location>
        <begin position="143"/>
        <end position="179"/>
    </location>
</feature>
<dbReference type="PANTHER" id="PTHR23196">
    <property type="entry name" value="PAX TRANSCRIPTION ACTIVATION DOMAIN INTERACTING PROTEIN"/>
    <property type="match status" value="1"/>
</dbReference>
<dbReference type="InParanoid" id="E2BFT8"/>
<feature type="compositionally biased region" description="Basic and acidic residues" evidence="6">
    <location>
        <begin position="554"/>
        <end position="564"/>
    </location>
</feature>
<feature type="region of interest" description="Disordered" evidence="6">
    <location>
        <begin position="1"/>
        <end position="51"/>
    </location>
</feature>
<feature type="region of interest" description="Disordered" evidence="6">
    <location>
        <begin position="1288"/>
        <end position="1313"/>
    </location>
</feature>
<feature type="compositionally biased region" description="Polar residues" evidence="6">
    <location>
        <begin position="616"/>
        <end position="631"/>
    </location>
</feature>
<feature type="compositionally biased region" description="Basic and acidic residues" evidence="6">
    <location>
        <begin position="1226"/>
        <end position="1238"/>
    </location>
</feature>
<feature type="compositionally biased region" description="Polar residues" evidence="6">
    <location>
        <begin position="143"/>
        <end position="158"/>
    </location>
</feature>
<feature type="compositionally biased region" description="Basic and acidic residues" evidence="6">
    <location>
        <begin position="1454"/>
        <end position="1463"/>
    </location>
</feature>
<dbReference type="GO" id="GO:0006974">
    <property type="term" value="P:DNA damage response"/>
    <property type="evidence" value="ECO:0007669"/>
    <property type="project" value="UniProtKB-KW"/>
</dbReference>
<feature type="compositionally biased region" description="Polar residues" evidence="6">
    <location>
        <begin position="885"/>
        <end position="898"/>
    </location>
</feature>
<dbReference type="SUPFAM" id="SSF52113">
    <property type="entry name" value="BRCT domain"/>
    <property type="match status" value="1"/>
</dbReference>
<protein>
    <recommendedName>
        <fullName evidence="4">PAX-interacting protein 1</fullName>
    </recommendedName>
    <alternativeName>
        <fullName evidence="5">PAX transactivation activation domain-interacting protein</fullName>
    </alternativeName>
</protein>
<evidence type="ECO:0000259" key="7">
    <source>
        <dbReference type="PROSITE" id="PS50172"/>
    </source>
</evidence>
<sequence length="1770" mass="196976">MEMSLSSNNSSTANDDGSIILGTQADESCVFRRPQLPDQRQSTSADKQNISRDDFANESDSQIDMQLHLSVNDSNSTERISIFNVEPQKDEEGRIPMTSNSIHDMETQSVPVDALKQEVEANATAKKQLARADFSSEVTGNSAINISDMETQNYTNDNEQQRSEKSEINIPNTTAKRPTMNVHDLETQNYTVDTAQNTRDTNAKKSMMNIHDLETQNYNVDTKNKTEIRNNKNKALTAIVNQASSVEPDIHDIETQKPSNNDRTGEDICDMETQFELDDVTNEFNSRAVKNKDKNNDMLLLRAEQVSKSGTNCDNKTKSPSVRSSTPGSLNLSSPGIDEDCPSSPLDQSAHLLETSELLEYFGDGIDKSEEMQKCNTSTPKPTCSKTLSKKGHSGDTASVPDNENREDNIYDIPTQCISRKLRSSSSDDFETDKEKNATAGRKVSKKGRRERSQSKQQINDDSETDAEEYLEEFAKKQGGSSEIPSKSHDENVENRDLAQVDPNTSVDSDDMFDMLTQRPDNHSIENTSDSPMKQQTKTNRTDAIIDDMAPTQKNKDKRDRDDLSDVPSADIDDTAPTQLILPRKVSPKAAIGPKDSSRKSGPDDVDNKEAPTQIVHANSNVSGSSDSRTPLNDCENIDYETASTQVIGEVTEKRNSTTSDHAKVAKSSKVDLHDTLERNLEEMFDDVNNDSIHEPQLMSTQCLEDILQSSQCNDEMLSDKSTVDDNTSTNSVPQVKSGKKSDHLSHNVKNSETNGKGETDETDSQNSDISLAALTAKRQENIMKDTREFIDAMQNIITSCQLSITPRKSKTKIKKIEFSPVVKFDRKQKETARSKRSKSDATTKDAIDDVASKSISGEENKRSKGRKRETVGRKKSVKRKDGTASKTSKQRSPQGDSCNDEVNRTKTVGRKKSVGRKNRTASKTSEQRSPQGDSCNDEVNHTEEENLTNDLDICAPSSSRNKYRDDDLLTRLPDVRISGTLSNPPSPCSSTSIMHGAVSKPDDATGKKNFVRPQSKQKSAQTPMTLHESDDDILTRLPAVRISGTPSNPPSPCPLTSIMHDHAMSKPDDAADKEKERPQSKREIHEKQQTSSRRRNRTENLSATNKSPLLSHDNRSKAVNPKRSNRIADTMLEVTNDSEDSDSSTSYKRFKQMADRMLNSEQDHLDKQDKLSISRKKKGTGSSLNVPKNSKQSADSNESEGLARSTRRAARYTNRQDNENAQPMEEAHTMDVIDKSTKAKTRSTAANRKRGLNIMGENTELSSEVNLKRRKADQAVIEECPVSRRSKRITAKTTAGVQSSNMPEDTAKAGLRKRSPEIVKSKLSENDPEKVQIAARRTQKVSFSIGSTTDENIDVAKISVSTRSRRKINAGKTTTNVNDIVSENTNEQAKSKIEKINMISRLRDKMLQITVNPIDDESAEVEMFMTRKVSSNVQDKNSSIREGSAVRTLRSRLNNESRKRVVDTSTTTDSCAEIERSVSPGTSDHESAQPDSIIPTKDKRGKRAKSAAHPLQETQRPDKKKEVIKKPLRVDRYPTNLTNDIVTKSSVSDPRSQNSLETNVSPRIRISRSKIAEKAEKIEMKESTRRSRAADANVSLTLNTSVDSALRTSTPFKTRRSSSAMNISSPSAARHRILFTGIAEDKYSKIVKMLGGCKMESVNMCTILVTDKVRRTYKFLCALGKGIPIVSIDWLHESESAAQFLDWENYILKDPAAEARFGFRLRKSLDKAKEKGLLVGYTIVLTPNIAPPPLEELKGKFSLLHFLYYIVQN</sequence>
<evidence type="ECO:0000256" key="6">
    <source>
        <dbReference type="SAM" id="MobiDB-lite"/>
    </source>
</evidence>
<dbReference type="GO" id="GO:0005634">
    <property type="term" value="C:nucleus"/>
    <property type="evidence" value="ECO:0007669"/>
    <property type="project" value="UniProtKB-SubCell"/>
</dbReference>
<feature type="region of interest" description="Disordered" evidence="6">
    <location>
        <begin position="718"/>
        <end position="768"/>
    </location>
</feature>
<dbReference type="OMA" id="IHESPHM"/>
<feature type="compositionally biased region" description="Polar residues" evidence="6">
    <location>
        <begin position="725"/>
        <end position="735"/>
    </location>
</feature>
<feature type="compositionally biased region" description="Polar residues" evidence="6">
    <location>
        <begin position="748"/>
        <end position="757"/>
    </location>
</feature>
<keyword evidence="3" id="KW-0539">Nucleus</keyword>
<evidence type="ECO:0000256" key="4">
    <source>
        <dbReference type="ARBA" id="ARBA00023858"/>
    </source>
</evidence>
<reference evidence="8 9" key="1">
    <citation type="journal article" date="2010" name="Science">
        <title>Genomic comparison of the ants Camponotus floridanus and Harpegnathos saltator.</title>
        <authorList>
            <person name="Bonasio R."/>
            <person name="Zhang G."/>
            <person name="Ye C."/>
            <person name="Mutti N.S."/>
            <person name="Fang X."/>
            <person name="Qin N."/>
            <person name="Donahue G."/>
            <person name="Yang P."/>
            <person name="Li Q."/>
            <person name="Li C."/>
            <person name="Zhang P."/>
            <person name="Huang Z."/>
            <person name="Berger S.L."/>
            <person name="Reinberg D."/>
            <person name="Wang J."/>
            <person name="Liebig J."/>
        </authorList>
    </citation>
    <scope>NUCLEOTIDE SEQUENCE [LARGE SCALE GENOMIC DNA]</scope>
    <source>
        <strain evidence="8 9">R22 G/1</strain>
    </source>
</reference>
<feature type="compositionally biased region" description="Polar residues" evidence="6">
    <location>
        <begin position="1100"/>
        <end position="1109"/>
    </location>
</feature>
<keyword evidence="2" id="KW-0227">DNA damage</keyword>
<feature type="region of interest" description="Disordered" evidence="6">
    <location>
        <begin position="1161"/>
        <end position="1246"/>
    </location>
</feature>
<feature type="region of interest" description="Disordered" evidence="6">
    <location>
        <begin position="1454"/>
        <end position="1528"/>
    </location>
</feature>
<dbReference type="InterPro" id="IPR036420">
    <property type="entry name" value="BRCT_dom_sf"/>
</dbReference>
<evidence type="ECO:0000256" key="3">
    <source>
        <dbReference type="ARBA" id="ARBA00023242"/>
    </source>
</evidence>
<feature type="compositionally biased region" description="Polar residues" evidence="6">
    <location>
        <begin position="38"/>
        <end position="48"/>
    </location>
</feature>